<dbReference type="Proteomes" id="UP001597139">
    <property type="component" value="Unassembled WGS sequence"/>
</dbReference>
<dbReference type="InterPro" id="IPR043128">
    <property type="entry name" value="Rev_trsase/Diguanyl_cyclase"/>
</dbReference>
<evidence type="ECO:0000313" key="5">
    <source>
        <dbReference type="Proteomes" id="UP001597139"/>
    </source>
</evidence>
<dbReference type="PANTHER" id="PTHR42202:SF1">
    <property type="entry name" value="GTP CYCLOHYDROLASE III"/>
    <property type="match status" value="1"/>
</dbReference>
<dbReference type="NCBIfam" id="NF002587">
    <property type="entry name" value="PRK02240.1"/>
    <property type="match status" value="1"/>
</dbReference>
<protein>
    <recommendedName>
        <fullName evidence="2 3">GTP cyclohydrolase III</fullName>
        <ecNumber evidence="2 3">3.5.4.29</ecNumber>
    </recommendedName>
</protein>
<dbReference type="PIRSF" id="PIRSF009265">
    <property type="entry name" value="GTP_cyclohydro_3"/>
    <property type="match status" value="1"/>
</dbReference>
<accession>A0ABD6BQ33</accession>
<dbReference type="InterPro" id="IPR029787">
    <property type="entry name" value="Nucleotide_cyclase"/>
</dbReference>
<dbReference type="RefSeq" id="WP_267646187.1">
    <property type="nucleotide sequence ID" value="NZ_JANHGR010000001.1"/>
</dbReference>
<evidence type="ECO:0000256" key="1">
    <source>
        <dbReference type="ARBA" id="ARBA00022801"/>
    </source>
</evidence>
<gene>
    <name evidence="2" type="primary">gch3</name>
    <name evidence="4" type="ORF">ACFSAU_06905</name>
</gene>
<comment type="caution">
    <text evidence="4">The sequence shown here is derived from an EMBL/GenBank/DDBJ whole genome shotgun (WGS) entry which is preliminary data.</text>
</comment>
<dbReference type="PANTHER" id="PTHR42202">
    <property type="entry name" value="GTP CYCLOHYDROLASE III"/>
    <property type="match status" value="1"/>
</dbReference>
<dbReference type="InterPro" id="IPR007839">
    <property type="entry name" value="GTP_CycHdrlase_3"/>
</dbReference>
<dbReference type="Gene3D" id="3.30.70.270">
    <property type="match status" value="1"/>
</dbReference>
<comment type="similarity">
    <text evidence="2 3">Belongs to the archaeal-type GTP cyclohydrolase family.</text>
</comment>
<sequence>MTRPQLTHIQIDNYGPWTVEPEPRREMDLQTLQSRLFADLAQFVGSRDGYVFFTRFDNMVAVTNGLDESGHALLQESIGNRYPISISLGTAVDPVPIEALEGATERVQEGGSAQDQTRREVLAGEYRPPEEGDVSIAHFDVNDATGKYTDRLNEFDSFIRIEQSYASLMRHMREAHGALSFFVGGDNIISVVPEMTEAEYEAAIDHVSEDAGVELKVGVGHGPTPHDAGIDAKHALEDCRYDGTRVEFADHE</sequence>
<dbReference type="Pfam" id="PF05165">
    <property type="entry name" value="GCH_III"/>
    <property type="match status" value="1"/>
</dbReference>
<evidence type="ECO:0000256" key="3">
    <source>
        <dbReference type="PIRNR" id="PIRNR009265"/>
    </source>
</evidence>
<keyword evidence="1 2" id="KW-0378">Hydrolase</keyword>
<dbReference type="GO" id="GO:0043740">
    <property type="term" value="F:GTP cyclohydrolase IIa activity"/>
    <property type="evidence" value="ECO:0007669"/>
    <property type="project" value="UniProtKB-UniRule"/>
</dbReference>
<keyword evidence="2" id="KW-0342">GTP-binding</keyword>
<dbReference type="GO" id="GO:0005525">
    <property type="term" value="F:GTP binding"/>
    <property type="evidence" value="ECO:0007669"/>
    <property type="project" value="UniProtKB-KW"/>
</dbReference>
<dbReference type="EC" id="3.5.4.29" evidence="2 3"/>
<dbReference type="AlphaFoldDB" id="A0ABD6BQ33"/>
<evidence type="ECO:0000313" key="4">
    <source>
        <dbReference type="EMBL" id="MFD1567217.1"/>
    </source>
</evidence>
<dbReference type="Gene3D" id="3.30.70.1230">
    <property type="entry name" value="Nucleotide cyclase"/>
    <property type="match status" value="1"/>
</dbReference>
<comment type="catalytic activity">
    <reaction evidence="2 3">
        <text>GTP + 3 H2O = 2-amino-5-formylamino-6-(5-phospho-D-ribosylamino)pyrimidin-4(3H)-one + 2 phosphate + 2 H(+)</text>
        <dbReference type="Rhea" id="RHEA:22468"/>
        <dbReference type="ChEBI" id="CHEBI:15377"/>
        <dbReference type="ChEBI" id="CHEBI:15378"/>
        <dbReference type="ChEBI" id="CHEBI:37565"/>
        <dbReference type="ChEBI" id="CHEBI:43474"/>
        <dbReference type="ChEBI" id="CHEBI:57258"/>
        <dbReference type="EC" id="3.5.4.29"/>
    </reaction>
</comment>
<keyword evidence="2" id="KW-0547">Nucleotide-binding</keyword>
<dbReference type="EMBL" id="JBHUCZ010000003">
    <property type="protein sequence ID" value="MFD1567217.1"/>
    <property type="molecule type" value="Genomic_DNA"/>
</dbReference>
<comment type="function">
    <text evidence="2 3">Catalyzes the formation of 2-amino-5-formylamino-6-ribofuranosylamino-4(3H)-pyrimidinone ribonucleotide monophosphate and inorganic phosphate from GTP. Also has an independent pyrophosphate phosphohydrolase activity.</text>
</comment>
<name>A0ABD6BQ33_9EURY</name>
<proteinExistence type="inferred from homology"/>
<dbReference type="HAMAP" id="MF_00608">
    <property type="entry name" value="GTP_cyclohydro_3"/>
    <property type="match status" value="1"/>
</dbReference>
<organism evidence="4 5">
    <name type="scientific">Halolamina litorea</name>
    <dbReference type="NCBI Taxonomy" id="1515593"/>
    <lineage>
        <taxon>Archaea</taxon>
        <taxon>Methanobacteriati</taxon>
        <taxon>Methanobacteriota</taxon>
        <taxon>Stenosarchaea group</taxon>
        <taxon>Halobacteria</taxon>
        <taxon>Halobacteriales</taxon>
        <taxon>Haloferacaceae</taxon>
    </lineage>
</organism>
<evidence type="ECO:0000256" key="2">
    <source>
        <dbReference type="HAMAP-Rule" id="MF_00608"/>
    </source>
</evidence>
<reference evidence="4 5" key="1">
    <citation type="journal article" date="2019" name="Int. J. Syst. Evol. Microbiol.">
        <title>The Global Catalogue of Microorganisms (GCM) 10K type strain sequencing project: providing services to taxonomists for standard genome sequencing and annotation.</title>
        <authorList>
            <consortium name="The Broad Institute Genomics Platform"/>
            <consortium name="The Broad Institute Genome Sequencing Center for Infectious Disease"/>
            <person name="Wu L."/>
            <person name="Ma J."/>
        </authorList>
    </citation>
    <scope>NUCLEOTIDE SEQUENCE [LARGE SCALE GENOMIC DNA]</scope>
    <source>
        <strain evidence="4 5">CGMCC 1.12859</strain>
    </source>
</reference>
<keyword evidence="5" id="KW-1185">Reference proteome</keyword>